<dbReference type="SMART" id="SM00866">
    <property type="entry name" value="UTRA"/>
    <property type="match status" value="1"/>
</dbReference>
<dbReference type="SUPFAM" id="SSF64288">
    <property type="entry name" value="Chorismate lyase-like"/>
    <property type="match status" value="1"/>
</dbReference>
<dbReference type="InterPro" id="IPR028978">
    <property type="entry name" value="Chorismate_lyase_/UTRA_dom_sf"/>
</dbReference>
<evidence type="ECO:0000256" key="1">
    <source>
        <dbReference type="ARBA" id="ARBA00022491"/>
    </source>
</evidence>
<evidence type="ECO:0000256" key="4">
    <source>
        <dbReference type="ARBA" id="ARBA00023163"/>
    </source>
</evidence>
<dbReference type="FunFam" id="1.10.10.10:FF:000079">
    <property type="entry name" value="GntR family transcriptional regulator"/>
    <property type="match status" value="1"/>
</dbReference>
<dbReference type="FunFam" id="3.40.1410.10:FF:000008">
    <property type="entry name" value="Transcriptional regulator, GntR family"/>
    <property type="match status" value="1"/>
</dbReference>
<dbReference type="EMBL" id="FQXU01000027">
    <property type="protein sequence ID" value="SHI94805.1"/>
    <property type="molecule type" value="Genomic_DNA"/>
</dbReference>
<gene>
    <name evidence="6" type="ORF">SAMN02745941_04599</name>
</gene>
<dbReference type="GO" id="GO:0045892">
    <property type="term" value="P:negative regulation of DNA-templated transcription"/>
    <property type="evidence" value="ECO:0007669"/>
    <property type="project" value="TreeGrafter"/>
</dbReference>
<evidence type="ECO:0000313" key="7">
    <source>
        <dbReference type="Proteomes" id="UP000184241"/>
    </source>
</evidence>
<keyword evidence="4" id="KW-0804">Transcription</keyword>
<dbReference type="AlphaFoldDB" id="A0A1M6FAW1"/>
<dbReference type="PROSITE" id="PS50949">
    <property type="entry name" value="HTH_GNTR"/>
    <property type="match status" value="1"/>
</dbReference>
<dbReference type="InterPro" id="IPR050679">
    <property type="entry name" value="Bact_HTH_transcr_reg"/>
</dbReference>
<dbReference type="GO" id="GO:0003677">
    <property type="term" value="F:DNA binding"/>
    <property type="evidence" value="ECO:0007669"/>
    <property type="project" value="UniProtKB-KW"/>
</dbReference>
<dbReference type="Proteomes" id="UP000184241">
    <property type="component" value="Unassembled WGS sequence"/>
</dbReference>
<dbReference type="InterPro" id="IPR036388">
    <property type="entry name" value="WH-like_DNA-bd_sf"/>
</dbReference>
<evidence type="ECO:0000256" key="3">
    <source>
        <dbReference type="ARBA" id="ARBA00023125"/>
    </source>
</evidence>
<dbReference type="GO" id="GO:0003700">
    <property type="term" value="F:DNA-binding transcription factor activity"/>
    <property type="evidence" value="ECO:0007669"/>
    <property type="project" value="InterPro"/>
</dbReference>
<dbReference type="Pfam" id="PF00392">
    <property type="entry name" value="GntR"/>
    <property type="match status" value="1"/>
</dbReference>
<dbReference type="PRINTS" id="PR00035">
    <property type="entry name" value="HTHGNTR"/>
</dbReference>
<keyword evidence="3" id="KW-0238">DNA-binding</keyword>
<organism evidence="6 7">
    <name type="scientific">Clostridium intestinale DSM 6191</name>
    <dbReference type="NCBI Taxonomy" id="1121320"/>
    <lineage>
        <taxon>Bacteria</taxon>
        <taxon>Bacillati</taxon>
        <taxon>Bacillota</taxon>
        <taxon>Clostridia</taxon>
        <taxon>Eubacteriales</taxon>
        <taxon>Clostridiaceae</taxon>
        <taxon>Clostridium</taxon>
    </lineage>
</organism>
<keyword evidence="1" id="KW-0678">Repressor</keyword>
<dbReference type="Gene3D" id="3.40.1410.10">
    <property type="entry name" value="Chorismate lyase-like"/>
    <property type="match status" value="1"/>
</dbReference>
<dbReference type="InterPro" id="IPR036390">
    <property type="entry name" value="WH_DNA-bd_sf"/>
</dbReference>
<evidence type="ECO:0000256" key="2">
    <source>
        <dbReference type="ARBA" id="ARBA00023015"/>
    </source>
</evidence>
<dbReference type="SMART" id="SM00345">
    <property type="entry name" value="HTH_GNTR"/>
    <property type="match status" value="1"/>
</dbReference>
<sequence length="236" mass="27338">MLKYVEIANDIRDKILQEVYIPNEQLPFEKDLGEQYKASKMTVKKALDMLVAEGLIVKRRGAGTFVKDVQIKDIQRLLLSSQFEGLTASNYKHEVTSQVIEFAVIPANEDICEKLKLEPDSFVYKIIRLRLIDGKPTVIEETYMPLALMPNFKKSILEGSLYEYIEDTLGYKIQSAHRTIHVRKATPFEIEHLRLEENDPIADVQQVGFLDNGQPFEYSLSFHHYSFYEFKTVIIK</sequence>
<reference evidence="6 7" key="1">
    <citation type="submission" date="2016-11" db="EMBL/GenBank/DDBJ databases">
        <authorList>
            <person name="Jaros S."/>
            <person name="Januszkiewicz K."/>
            <person name="Wedrychowicz H."/>
        </authorList>
    </citation>
    <scope>NUCLEOTIDE SEQUENCE [LARGE SCALE GENOMIC DNA]</scope>
    <source>
        <strain evidence="6 7">DSM 6191</strain>
    </source>
</reference>
<dbReference type="InterPro" id="IPR011663">
    <property type="entry name" value="UTRA"/>
</dbReference>
<dbReference type="PANTHER" id="PTHR44846">
    <property type="entry name" value="MANNOSYL-D-GLYCERATE TRANSPORT/METABOLISM SYSTEM REPRESSOR MNGR-RELATED"/>
    <property type="match status" value="1"/>
</dbReference>
<dbReference type="Gene3D" id="1.10.10.10">
    <property type="entry name" value="Winged helix-like DNA-binding domain superfamily/Winged helix DNA-binding domain"/>
    <property type="match status" value="1"/>
</dbReference>
<dbReference type="CDD" id="cd07377">
    <property type="entry name" value="WHTH_GntR"/>
    <property type="match status" value="1"/>
</dbReference>
<feature type="domain" description="HTH gntR-type" evidence="5">
    <location>
        <begin position="1"/>
        <end position="69"/>
    </location>
</feature>
<name>A0A1M6FAW1_9CLOT</name>
<evidence type="ECO:0000259" key="5">
    <source>
        <dbReference type="PROSITE" id="PS50949"/>
    </source>
</evidence>
<dbReference type="SUPFAM" id="SSF46785">
    <property type="entry name" value="Winged helix' DNA-binding domain"/>
    <property type="match status" value="1"/>
</dbReference>
<evidence type="ECO:0000313" key="6">
    <source>
        <dbReference type="EMBL" id="SHI94805.1"/>
    </source>
</evidence>
<protein>
    <submittedName>
        <fullName evidence="6">GntR family transcriptional regulator</fullName>
    </submittedName>
</protein>
<keyword evidence="2" id="KW-0805">Transcription regulation</keyword>
<accession>A0A1M6FAW1</accession>
<dbReference type="PANTHER" id="PTHR44846:SF5">
    <property type="entry name" value="HTH-TYPE TRANSCRIPTIONAL REGULATOR GMUR"/>
    <property type="match status" value="1"/>
</dbReference>
<dbReference type="RefSeq" id="WP_021803801.1">
    <property type="nucleotide sequence ID" value="NZ_FQXU01000027.1"/>
</dbReference>
<dbReference type="Pfam" id="PF07702">
    <property type="entry name" value="UTRA"/>
    <property type="match status" value="1"/>
</dbReference>
<proteinExistence type="predicted"/>
<dbReference type="InterPro" id="IPR000524">
    <property type="entry name" value="Tscrpt_reg_HTH_GntR"/>
</dbReference>